<dbReference type="EMBL" id="MJBS01000200">
    <property type="protein sequence ID" value="OHE91131.1"/>
    <property type="molecule type" value="Genomic_DNA"/>
</dbReference>
<gene>
    <name evidence="2" type="ORF">CORC01_13578</name>
</gene>
<organism evidence="2 3">
    <name type="scientific">Colletotrichum orchidophilum</name>
    <dbReference type="NCBI Taxonomy" id="1209926"/>
    <lineage>
        <taxon>Eukaryota</taxon>
        <taxon>Fungi</taxon>
        <taxon>Dikarya</taxon>
        <taxon>Ascomycota</taxon>
        <taxon>Pezizomycotina</taxon>
        <taxon>Sordariomycetes</taxon>
        <taxon>Hypocreomycetidae</taxon>
        <taxon>Glomerellales</taxon>
        <taxon>Glomerellaceae</taxon>
        <taxon>Colletotrichum</taxon>
    </lineage>
</organism>
<comment type="caution">
    <text evidence="2">The sequence shown here is derived from an EMBL/GenBank/DDBJ whole genome shotgun (WGS) entry which is preliminary data.</text>
</comment>
<feature type="compositionally biased region" description="Polar residues" evidence="1">
    <location>
        <begin position="11"/>
        <end position="21"/>
    </location>
</feature>
<feature type="compositionally biased region" description="Basic residues" evidence="1">
    <location>
        <begin position="1"/>
        <end position="10"/>
    </location>
</feature>
<dbReference type="OrthoDB" id="10620272at2759"/>
<feature type="region of interest" description="Disordered" evidence="1">
    <location>
        <begin position="1"/>
        <end position="21"/>
    </location>
</feature>
<dbReference type="Proteomes" id="UP000176998">
    <property type="component" value="Unassembled WGS sequence"/>
</dbReference>
<keyword evidence="3" id="KW-1185">Reference proteome</keyword>
<evidence type="ECO:0000313" key="2">
    <source>
        <dbReference type="EMBL" id="OHE91131.1"/>
    </source>
</evidence>
<evidence type="ECO:0000313" key="3">
    <source>
        <dbReference type="Proteomes" id="UP000176998"/>
    </source>
</evidence>
<name>A0A1G4APV6_9PEZI</name>
<accession>A0A1G4APV6</accession>
<reference evidence="2 3" key="1">
    <citation type="submission" date="2016-09" db="EMBL/GenBank/DDBJ databases">
        <authorList>
            <person name="Capua I."/>
            <person name="De Benedictis P."/>
            <person name="Joannis T."/>
            <person name="Lombin L.H."/>
            <person name="Cattoli G."/>
        </authorList>
    </citation>
    <scope>NUCLEOTIDE SEQUENCE [LARGE SCALE GENOMIC DNA]</scope>
    <source>
        <strain evidence="2 3">IMI 309357</strain>
    </source>
</reference>
<protein>
    <submittedName>
        <fullName evidence="2">Uncharacterized protein</fullName>
    </submittedName>
</protein>
<dbReference type="AlphaFoldDB" id="A0A1G4APV6"/>
<evidence type="ECO:0000256" key="1">
    <source>
        <dbReference type="SAM" id="MobiDB-lite"/>
    </source>
</evidence>
<sequence length="159" mass="17681">MGHSTGRKTKQTTSRSSLIHTPSSHTSLFDVLCAFSSESEPGRTFWTLALGLCSLKFSTQLATCAKYRQASPRRPTRDDGFRGRDSLETRTRFRTPSFCFSDYAVAHFTFLALAVVDKSVRSLIKGKHEESGPVVDPACHYRKVTHRSGIPQWHNSSGG</sequence>
<dbReference type="GeneID" id="34566704"/>
<proteinExistence type="predicted"/>
<dbReference type="RefSeq" id="XP_022468304.1">
    <property type="nucleotide sequence ID" value="XM_022625194.1"/>
</dbReference>